<dbReference type="OrthoDB" id="8609993at2759"/>
<dbReference type="Gene3D" id="3.90.190.10">
    <property type="entry name" value="Protein tyrosine phosphatase superfamily"/>
    <property type="match status" value="1"/>
</dbReference>
<dbReference type="PRINTS" id="PR00700">
    <property type="entry name" value="PRTYPHPHTASE"/>
</dbReference>
<name>A0A368FBE2_ANCCA</name>
<dbReference type="InterPro" id="IPR000242">
    <property type="entry name" value="PTP_cat"/>
</dbReference>
<keyword evidence="3" id="KW-1185">Reference proteome</keyword>
<dbReference type="STRING" id="29170.A0A368FBE2"/>
<dbReference type="PANTHER" id="PTHR19134:SF553">
    <property type="entry name" value="TYROSINE-PROTEIN PHOSPHATASE 10D-RELATED"/>
    <property type="match status" value="1"/>
</dbReference>
<accession>A0A368FBE2</accession>
<sequence length="58" mass="6927">MKKLHESAPPRTIRHFHYMAWPDFGVPDHPEGIIRFALKYRSRIPHSPQNRPTIVHCR</sequence>
<evidence type="ECO:0000313" key="2">
    <source>
        <dbReference type="EMBL" id="RCN28230.1"/>
    </source>
</evidence>
<dbReference type="InterPro" id="IPR050348">
    <property type="entry name" value="Protein-Tyr_Phosphatase"/>
</dbReference>
<evidence type="ECO:0000313" key="3">
    <source>
        <dbReference type="Proteomes" id="UP000252519"/>
    </source>
</evidence>
<dbReference type="Pfam" id="PF00102">
    <property type="entry name" value="Y_phosphatase"/>
    <property type="match status" value="1"/>
</dbReference>
<dbReference type="EMBL" id="JOJR01002850">
    <property type="protein sequence ID" value="RCN28230.1"/>
    <property type="molecule type" value="Genomic_DNA"/>
</dbReference>
<dbReference type="AlphaFoldDB" id="A0A368FBE2"/>
<proteinExistence type="predicted"/>
<protein>
    <recommendedName>
        <fullName evidence="1">Tyrosine-protein phosphatase domain-containing protein</fullName>
    </recommendedName>
</protein>
<dbReference type="SUPFAM" id="SSF52799">
    <property type="entry name" value="(Phosphotyrosine protein) phosphatases II"/>
    <property type="match status" value="1"/>
</dbReference>
<reference evidence="2 3" key="1">
    <citation type="submission" date="2014-10" db="EMBL/GenBank/DDBJ databases">
        <title>Draft genome of the hookworm Ancylostoma caninum.</title>
        <authorList>
            <person name="Mitreva M."/>
        </authorList>
    </citation>
    <scope>NUCLEOTIDE SEQUENCE [LARGE SCALE GENOMIC DNA]</scope>
    <source>
        <strain evidence="2 3">Baltimore</strain>
    </source>
</reference>
<feature type="domain" description="Tyrosine-protein phosphatase" evidence="1">
    <location>
        <begin position="1"/>
        <end position="58"/>
    </location>
</feature>
<dbReference type="GO" id="GO:0004725">
    <property type="term" value="F:protein tyrosine phosphatase activity"/>
    <property type="evidence" value="ECO:0007669"/>
    <property type="project" value="InterPro"/>
</dbReference>
<evidence type="ECO:0000259" key="1">
    <source>
        <dbReference type="PROSITE" id="PS50055"/>
    </source>
</evidence>
<dbReference type="InterPro" id="IPR029021">
    <property type="entry name" value="Prot-tyrosine_phosphatase-like"/>
</dbReference>
<organism evidence="2 3">
    <name type="scientific">Ancylostoma caninum</name>
    <name type="common">Dog hookworm</name>
    <dbReference type="NCBI Taxonomy" id="29170"/>
    <lineage>
        <taxon>Eukaryota</taxon>
        <taxon>Metazoa</taxon>
        <taxon>Ecdysozoa</taxon>
        <taxon>Nematoda</taxon>
        <taxon>Chromadorea</taxon>
        <taxon>Rhabditida</taxon>
        <taxon>Rhabditina</taxon>
        <taxon>Rhabditomorpha</taxon>
        <taxon>Strongyloidea</taxon>
        <taxon>Ancylostomatidae</taxon>
        <taxon>Ancylostomatinae</taxon>
        <taxon>Ancylostoma</taxon>
    </lineage>
</organism>
<dbReference type="PROSITE" id="PS50055">
    <property type="entry name" value="TYR_PHOSPHATASE_PTP"/>
    <property type="match status" value="1"/>
</dbReference>
<dbReference type="PANTHER" id="PTHR19134">
    <property type="entry name" value="RECEPTOR-TYPE TYROSINE-PROTEIN PHOSPHATASE"/>
    <property type="match status" value="1"/>
</dbReference>
<dbReference type="Proteomes" id="UP000252519">
    <property type="component" value="Unassembled WGS sequence"/>
</dbReference>
<comment type="caution">
    <text evidence="2">The sequence shown here is derived from an EMBL/GenBank/DDBJ whole genome shotgun (WGS) entry which is preliminary data.</text>
</comment>
<gene>
    <name evidence="2" type="ORF">ANCCAN_26030</name>
</gene>